<dbReference type="SMART" id="SM00387">
    <property type="entry name" value="HATPase_c"/>
    <property type="match status" value="1"/>
</dbReference>
<evidence type="ECO:0000313" key="9">
    <source>
        <dbReference type="Proteomes" id="UP000199564"/>
    </source>
</evidence>
<protein>
    <recommendedName>
        <fullName evidence="2">histidine kinase</fullName>
        <ecNumber evidence="2">2.7.13.3</ecNumber>
    </recommendedName>
</protein>
<dbReference type="EMBL" id="FOVW01000007">
    <property type="protein sequence ID" value="SFO50145.1"/>
    <property type="molecule type" value="Genomic_DNA"/>
</dbReference>
<keyword evidence="5 8" id="KW-0418">Kinase</keyword>
<feature type="domain" description="Histidine kinase" evidence="7">
    <location>
        <begin position="188"/>
        <end position="412"/>
    </location>
</feature>
<dbReference type="SUPFAM" id="SSF55874">
    <property type="entry name" value="ATPase domain of HSP90 chaperone/DNA topoisomerase II/histidine kinase"/>
    <property type="match status" value="1"/>
</dbReference>
<dbReference type="InterPro" id="IPR004358">
    <property type="entry name" value="Sig_transdc_His_kin-like_C"/>
</dbReference>
<dbReference type="Proteomes" id="UP000199564">
    <property type="component" value="Unassembled WGS sequence"/>
</dbReference>
<dbReference type="Gene3D" id="3.30.450.40">
    <property type="match status" value="1"/>
</dbReference>
<dbReference type="CDD" id="cd00082">
    <property type="entry name" value="HisKA"/>
    <property type="match status" value="1"/>
</dbReference>
<dbReference type="InterPro" id="IPR005467">
    <property type="entry name" value="His_kinase_dom"/>
</dbReference>
<dbReference type="SUPFAM" id="SSF47384">
    <property type="entry name" value="Homodimeric domain of signal transducing histidine kinase"/>
    <property type="match status" value="1"/>
</dbReference>
<keyword evidence="3" id="KW-0597">Phosphoprotein</keyword>
<name>A0A1I5HPA5_9BACT</name>
<dbReference type="InterPro" id="IPR050736">
    <property type="entry name" value="Sensor_HK_Regulatory"/>
</dbReference>
<evidence type="ECO:0000256" key="3">
    <source>
        <dbReference type="ARBA" id="ARBA00022553"/>
    </source>
</evidence>
<dbReference type="InterPro" id="IPR036890">
    <property type="entry name" value="HATPase_C_sf"/>
</dbReference>
<keyword evidence="6" id="KW-0902">Two-component regulatory system</keyword>
<evidence type="ECO:0000256" key="4">
    <source>
        <dbReference type="ARBA" id="ARBA00022679"/>
    </source>
</evidence>
<dbReference type="Gene3D" id="1.10.287.130">
    <property type="match status" value="1"/>
</dbReference>
<dbReference type="PROSITE" id="PS50109">
    <property type="entry name" value="HIS_KIN"/>
    <property type="match status" value="1"/>
</dbReference>
<dbReference type="RefSeq" id="WP_091654601.1">
    <property type="nucleotide sequence ID" value="NZ_FOVW01000007.1"/>
</dbReference>
<proteinExistence type="predicted"/>
<evidence type="ECO:0000256" key="2">
    <source>
        <dbReference type="ARBA" id="ARBA00012438"/>
    </source>
</evidence>
<organism evidence="8 9">
    <name type="scientific">Algoriphagus ornithinivorans</name>
    <dbReference type="NCBI Taxonomy" id="226506"/>
    <lineage>
        <taxon>Bacteria</taxon>
        <taxon>Pseudomonadati</taxon>
        <taxon>Bacteroidota</taxon>
        <taxon>Cytophagia</taxon>
        <taxon>Cytophagales</taxon>
        <taxon>Cyclobacteriaceae</taxon>
        <taxon>Algoriphagus</taxon>
    </lineage>
</organism>
<gene>
    <name evidence="8" type="ORF">SAMN04488519_107183</name>
</gene>
<dbReference type="PANTHER" id="PTHR43711:SF1">
    <property type="entry name" value="HISTIDINE KINASE 1"/>
    <property type="match status" value="1"/>
</dbReference>
<keyword evidence="9" id="KW-1185">Reference proteome</keyword>
<evidence type="ECO:0000313" key="8">
    <source>
        <dbReference type="EMBL" id="SFO50145.1"/>
    </source>
</evidence>
<dbReference type="InterPro" id="IPR036097">
    <property type="entry name" value="HisK_dim/P_sf"/>
</dbReference>
<dbReference type="InterPro" id="IPR003594">
    <property type="entry name" value="HATPase_dom"/>
</dbReference>
<sequence length="412" mass="45728">MNHPKKSIESLIPENEMERLMALSELDLDFMDLENSLSDLTKLAAKIAGTKVSLVNLIDHFTQWSVSSFGMDVSQMPREESICQYTILDPKKSEFEVEDLSADERFNDRSFVIGHPNLRYYYGIPLKINENISLGALCVLDTDYKELSPEKKEMLSIIAKEVVNRLKIYKAVEGLQKRVHETQQVKNRVAHDIRGPLGGIIGLAEIIQSQGNQNKLDEVLEFISLIQKSGKSLLELADEILSQDYGSSKDQEPRKPTDAEFTLNSLKTKMVSMFEPQALVKNIDLEVQVESPNAEVPFPKNKILQILGNLVSNSIKFTPQGGKIEVLCDMEIIGNDKILLFEVKDSGAGMSQEKIDEILSGEGTSTNGSAGETGYGFGLKLVLHLVQGLKGKVELDSTLGGGTQFKILIPVR</sequence>
<dbReference type="InterPro" id="IPR029016">
    <property type="entry name" value="GAF-like_dom_sf"/>
</dbReference>
<dbReference type="PANTHER" id="PTHR43711">
    <property type="entry name" value="TWO-COMPONENT HISTIDINE KINASE"/>
    <property type="match status" value="1"/>
</dbReference>
<evidence type="ECO:0000256" key="6">
    <source>
        <dbReference type="ARBA" id="ARBA00023012"/>
    </source>
</evidence>
<dbReference type="InterPro" id="IPR003661">
    <property type="entry name" value="HisK_dim/P_dom"/>
</dbReference>
<evidence type="ECO:0000256" key="5">
    <source>
        <dbReference type="ARBA" id="ARBA00022777"/>
    </source>
</evidence>
<dbReference type="STRING" id="226506.SAMN04488519_107183"/>
<dbReference type="AlphaFoldDB" id="A0A1I5HPA5"/>
<evidence type="ECO:0000256" key="1">
    <source>
        <dbReference type="ARBA" id="ARBA00000085"/>
    </source>
</evidence>
<comment type="catalytic activity">
    <reaction evidence="1">
        <text>ATP + protein L-histidine = ADP + protein N-phospho-L-histidine.</text>
        <dbReference type="EC" id="2.7.13.3"/>
    </reaction>
</comment>
<keyword evidence="4" id="KW-0808">Transferase</keyword>
<dbReference type="GO" id="GO:0000155">
    <property type="term" value="F:phosphorelay sensor kinase activity"/>
    <property type="evidence" value="ECO:0007669"/>
    <property type="project" value="InterPro"/>
</dbReference>
<dbReference type="Pfam" id="PF02518">
    <property type="entry name" value="HATPase_c"/>
    <property type="match status" value="1"/>
</dbReference>
<dbReference type="Gene3D" id="3.30.565.10">
    <property type="entry name" value="Histidine kinase-like ATPase, C-terminal domain"/>
    <property type="match status" value="1"/>
</dbReference>
<reference evidence="9" key="1">
    <citation type="submission" date="2016-10" db="EMBL/GenBank/DDBJ databases">
        <authorList>
            <person name="Varghese N."/>
            <person name="Submissions S."/>
        </authorList>
    </citation>
    <scope>NUCLEOTIDE SEQUENCE [LARGE SCALE GENOMIC DNA]</scope>
    <source>
        <strain evidence="9">DSM 15282</strain>
    </source>
</reference>
<dbReference type="EC" id="2.7.13.3" evidence="2"/>
<accession>A0A1I5HPA5</accession>
<dbReference type="SUPFAM" id="SSF55781">
    <property type="entry name" value="GAF domain-like"/>
    <property type="match status" value="1"/>
</dbReference>
<evidence type="ECO:0000259" key="7">
    <source>
        <dbReference type="PROSITE" id="PS50109"/>
    </source>
</evidence>
<dbReference type="PRINTS" id="PR00344">
    <property type="entry name" value="BCTRLSENSOR"/>
</dbReference>
<dbReference type="Pfam" id="PF00512">
    <property type="entry name" value="HisKA"/>
    <property type="match status" value="1"/>
</dbReference>